<evidence type="ECO:0000313" key="1">
    <source>
        <dbReference type="EMBL" id="CAE6348678.1"/>
    </source>
</evidence>
<protein>
    <submittedName>
        <fullName evidence="1">Uncharacterized protein</fullName>
    </submittedName>
</protein>
<dbReference type="AlphaFoldDB" id="A0A8H2ZVS3"/>
<accession>A0A8H2ZVS3</accession>
<dbReference type="Proteomes" id="UP000663843">
    <property type="component" value="Unassembled WGS sequence"/>
</dbReference>
<proteinExistence type="predicted"/>
<reference evidence="1" key="1">
    <citation type="submission" date="2021-01" db="EMBL/GenBank/DDBJ databases">
        <authorList>
            <person name="Kaushik A."/>
        </authorList>
    </citation>
    <scope>NUCLEOTIDE SEQUENCE</scope>
    <source>
        <strain evidence="1">AG2-2IIIB</strain>
    </source>
</reference>
<evidence type="ECO:0000313" key="2">
    <source>
        <dbReference type="Proteomes" id="UP000663843"/>
    </source>
</evidence>
<sequence length="338" mass="38207">MHPRVESQTSLDCSAEFLVYSLLSGFGSITERERDAIRFVLELVPCSMNDRRMAKIPIPNEAYTLAQFYLPELRVMASRHSYVQKGPLKNPKQAQALLNIILSPLFFHLSSEERKQILGSIDNAEALLSNPLDVLNELVAAWKIRHLELFTNWRSLPIAGVGEYYFGIKLPVPLTLEDVLTPLPYPHKLPQTVWARYQKAPNQPTRSTPRGRTLPRKPINFQPIASRSVKKSELKALDSRHQCFVLPDLTRTSSDSSSVSTDDYGIISLNSDGPLLEDEVFEESTWDLVEDWSELRCHHGGRACCIYAGCGSVSRSGGEPSKHGGRIIGQWRRLIRRR</sequence>
<gene>
    <name evidence="1" type="ORF">RDB_LOCUS5813</name>
</gene>
<dbReference type="EMBL" id="CAJMWT010000717">
    <property type="protein sequence ID" value="CAE6348678.1"/>
    <property type="molecule type" value="Genomic_DNA"/>
</dbReference>
<comment type="caution">
    <text evidence="1">The sequence shown here is derived from an EMBL/GenBank/DDBJ whole genome shotgun (WGS) entry which is preliminary data.</text>
</comment>
<name>A0A8H2ZVS3_9AGAM</name>
<organism evidence="1 2">
    <name type="scientific">Rhizoctonia solani</name>
    <dbReference type="NCBI Taxonomy" id="456999"/>
    <lineage>
        <taxon>Eukaryota</taxon>
        <taxon>Fungi</taxon>
        <taxon>Dikarya</taxon>
        <taxon>Basidiomycota</taxon>
        <taxon>Agaricomycotina</taxon>
        <taxon>Agaricomycetes</taxon>
        <taxon>Cantharellales</taxon>
        <taxon>Ceratobasidiaceae</taxon>
        <taxon>Rhizoctonia</taxon>
    </lineage>
</organism>